<evidence type="ECO:0000259" key="6">
    <source>
        <dbReference type="Pfam" id="PF00483"/>
    </source>
</evidence>
<evidence type="ECO:0000313" key="7">
    <source>
        <dbReference type="EMBL" id="KAJ9187179.1"/>
    </source>
</evidence>
<evidence type="ECO:0000256" key="2">
    <source>
        <dbReference type="ARBA" id="ARBA00011680"/>
    </source>
</evidence>
<name>A0ABQ9N8M6_HEVBR</name>
<feature type="transmembrane region" description="Helical" evidence="5">
    <location>
        <begin position="30"/>
        <end position="48"/>
    </location>
</feature>
<dbReference type="SUPFAM" id="SSF51161">
    <property type="entry name" value="Trimeric LpxA-like enzymes"/>
    <property type="match status" value="1"/>
</dbReference>
<evidence type="ECO:0000256" key="3">
    <source>
        <dbReference type="ARBA" id="ARBA00022741"/>
    </source>
</evidence>
<dbReference type="PANTHER" id="PTHR43523">
    <property type="entry name" value="GLUCOSE-1-PHOSPHATE ADENYLYLTRANSFERASE-RELATED"/>
    <property type="match status" value="1"/>
</dbReference>
<sequence length="529" mass="59096">MRRKKPNILSHFSLLNHKFRGKNNNCSCKFIRLLFFLVMVMISQLPSFNPVNLQVQAKLSILELSHNRRKCLSNLSSPSRSLFVSNSQQPQYPISLSPPVNQSVAAIVFGDGSESRLYPLTKRRSEGAIPIAANYRIIDAVVSNCINSNINKIYAITQFNSTSLNSHLSRAYNGLGLGREGFLEVIAAYQSPEDQGWFQGTADAMRRCLWVLEEFPVLEFLILPGHHLYKMDYQKLIEAHRSSQADITIAALDYIREPDPGFGLLKVNSQNEVAEFSLRSEKEPRIATSVKSSRKFNDSANRKLSSMGIYLVNRHVMTKLLDTYFPKANDFGTEVIPGAISTGMKVHAYRFEGYWEDLSSISAFYEASMQIIKRSNMGYNFCDIDSPLYTMPRYLPPTTITDADITDSVIGDGCILNRCKIKGTVVGMGTRIGDRAIIEDSVIMGSDYQIKHIQKSGIDVKGMDIPIGIGDDTQIRQALIDKNARIGRNVMIINKDKVQEGSREANGYIISEGIVVVLQNAVIPDGSIL</sequence>
<dbReference type="InterPro" id="IPR005836">
    <property type="entry name" value="ADP_Glu_pyroP_CS"/>
</dbReference>
<keyword evidence="8" id="KW-1185">Reference proteome</keyword>
<dbReference type="Proteomes" id="UP001174677">
    <property type="component" value="Chromosome 2"/>
</dbReference>
<comment type="subunit">
    <text evidence="2">Heterotetramer.</text>
</comment>
<keyword evidence="5" id="KW-0812">Transmembrane</keyword>
<proteinExistence type="inferred from homology"/>
<evidence type="ECO:0000256" key="5">
    <source>
        <dbReference type="SAM" id="Phobius"/>
    </source>
</evidence>
<dbReference type="InterPro" id="IPR005835">
    <property type="entry name" value="NTP_transferase_dom"/>
</dbReference>
<keyword evidence="5" id="KW-0472">Membrane</keyword>
<evidence type="ECO:0000256" key="1">
    <source>
        <dbReference type="ARBA" id="ARBA00010443"/>
    </source>
</evidence>
<dbReference type="Gene3D" id="3.90.550.10">
    <property type="entry name" value="Spore Coat Polysaccharide Biosynthesis Protein SpsA, Chain A"/>
    <property type="match status" value="1"/>
</dbReference>
<comment type="caution">
    <text evidence="7">The sequence shown here is derived from an EMBL/GenBank/DDBJ whole genome shotgun (WGS) entry which is preliminary data.</text>
</comment>
<dbReference type="Pfam" id="PF00483">
    <property type="entry name" value="NTP_transferase"/>
    <property type="match status" value="1"/>
</dbReference>
<dbReference type="InterPro" id="IPR011004">
    <property type="entry name" value="Trimer_LpxA-like_sf"/>
</dbReference>
<dbReference type="CDD" id="cd04651">
    <property type="entry name" value="LbH_G1P_AT_C"/>
    <property type="match status" value="1"/>
</dbReference>
<keyword evidence="3" id="KW-0547">Nucleotide-binding</keyword>
<organism evidence="7 8">
    <name type="scientific">Hevea brasiliensis</name>
    <name type="common">Para rubber tree</name>
    <name type="synonym">Siphonia brasiliensis</name>
    <dbReference type="NCBI Taxonomy" id="3981"/>
    <lineage>
        <taxon>Eukaryota</taxon>
        <taxon>Viridiplantae</taxon>
        <taxon>Streptophyta</taxon>
        <taxon>Embryophyta</taxon>
        <taxon>Tracheophyta</taxon>
        <taxon>Spermatophyta</taxon>
        <taxon>Magnoliopsida</taxon>
        <taxon>eudicotyledons</taxon>
        <taxon>Gunneridae</taxon>
        <taxon>Pentapetalae</taxon>
        <taxon>rosids</taxon>
        <taxon>fabids</taxon>
        <taxon>Malpighiales</taxon>
        <taxon>Euphorbiaceae</taxon>
        <taxon>Crotonoideae</taxon>
        <taxon>Micrandreae</taxon>
        <taxon>Hevea</taxon>
    </lineage>
</organism>
<evidence type="ECO:0000256" key="4">
    <source>
        <dbReference type="ARBA" id="ARBA00022840"/>
    </source>
</evidence>
<keyword evidence="4" id="KW-0067">ATP-binding</keyword>
<dbReference type="InterPro" id="IPR011831">
    <property type="entry name" value="ADP-Glc_PPase"/>
</dbReference>
<protein>
    <recommendedName>
        <fullName evidence="6">Nucleotidyl transferase domain-containing protein</fullName>
    </recommendedName>
</protein>
<dbReference type="EMBL" id="JARPOI010000002">
    <property type="protein sequence ID" value="KAJ9187179.1"/>
    <property type="molecule type" value="Genomic_DNA"/>
</dbReference>
<dbReference type="PROSITE" id="PS00809">
    <property type="entry name" value="ADP_GLC_PYROPHOSPH_2"/>
    <property type="match status" value="1"/>
</dbReference>
<evidence type="ECO:0000313" key="8">
    <source>
        <dbReference type="Proteomes" id="UP001174677"/>
    </source>
</evidence>
<dbReference type="SUPFAM" id="SSF53448">
    <property type="entry name" value="Nucleotide-diphospho-sugar transferases"/>
    <property type="match status" value="1"/>
</dbReference>
<accession>A0ABQ9N8M6</accession>
<dbReference type="Pfam" id="PF25247">
    <property type="entry name" value="LbH_GLGC"/>
    <property type="match status" value="1"/>
</dbReference>
<dbReference type="Gene3D" id="2.160.10.10">
    <property type="entry name" value="Hexapeptide repeat proteins"/>
    <property type="match status" value="1"/>
</dbReference>
<dbReference type="CDD" id="cd02508">
    <property type="entry name" value="ADP_Glucose_PP"/>
    <property type="match status" value="1"/>
</dbReference>
<gene>
    <name evidence="7" type="ORF">P3X46_002665</name>
</gene>
<keyword evidence="5" id="KW-1133">Transmembrane helix</keyword>
<dbReference type="InterPro" id="IPR029044">
    <property type="entry name" value="Nucleotide-diphossugar_trans"/>
</dbReference>
<dbReference type="PANTHER" id="PTHR43523:SF17">
    <property type="entry name" value="INACTIVE GLUCOSE-1-PHOSPHATE ADENYLYLTRANSFERASE SMALL SUBUNIT 2, CHLOROPLASTIC"/>
    <property type="match status" value="1"/>
</dbReference>
<feature type="domain" description="Nucleotidyl transferase" evidence="6">
    <location>
        <begin position="106"/>
        <end position="372"/>
    </location>
</feature>
<reference evidence="7" key="1">
    <citation type="journal article" date="2023" name="Plant Biotechnol. J.">
        <title>Chromosome-level wild Hevea brasiliensis genome provides new tools for genomic-assisted breeding and valuable loci to elevate rubber yield.</title>
        <authorList>
            <person name="Cheng H."/>
            <person name="Song X."/>
            <person name="Hu Y."/>
            <person name="Wu T."/>
            <person name="Yang Q."/>
            <person name="An Z."/>
            <person name="Feng S."/>
            <person name="Deng Z."/>
            <person name="Wu W."/>
            <person name="Zeng X."/>
            <person name="Tu M."/>
            <person name="Wang X."/>
            <person name="Huang H."/>
        </authorList>
    </citation>
    <scope>NUCLEOTIDE SEQUENCE</scope>
    <source>
        <strain evidence="7">MT/VB/25A 57/8</strain>
    </source>
</reference>
<comment type="similarity">
    <text evidence="1">Belongs to the bacterial/plant glucose-1-phosphate adenylyltransferase family.</text>
</comment>